<evidence type="ECO:0000313" key="3">
    <source>
        <dbReference type="EMBL" id="MFD1981497.1"/>
    </source>
</evidence>
<feature type="compositionally biased region" description="Basic and acidic residues" evidence="1">
    <location>
        <begin position="97"/>
        <end position="111"/>
    </location>
</feature>
<proteinExistence type="predicted"/>
<gene>
    <name evidence="3" type="ORF">ACFSOZ_02090</name>
</gene>
<reference evidence="4" key="1">
    <citation type="journal article" date="2019" name="Int. J. Syst. Evol. Microbiol.">
        <title>The Global Catalogue of Microorganisms (GCM) 10K type strain sequencing project: providing services to taxonomists for standard genome sequencing and annotation.</title>
        <authorList>
            <consortium name="The Broad Institute Genomics Platform"/>
            <consortium name="The Broad Institute Genome Sequencing Center for Infectious Disease"/>
            <person name="Wu L."/>
            <person name="Ma J."/>
        </authorList>
    </citation>
    <scope>NUCLEOTIDE SEQUENCE [LARGE SCALE GENOMIC DNA]</scope>
    <source>
        <strain evidence="4">CGMCC 1.16225</strain>
    </source>
</reference>
<dbReference type="InterPro" id="IPR036388">
    <property type="entry name" value="WH-like_DNA-bd_sf"/>
</dbReference>
<dbReference type="PANTHER" id="PTHR30514">
    <property type="entry name" value="GLUCOKINASE"/>
    <property type="match status" value="1"/>
</dbReference>
<dbReference type="SUPFAM" id="SSF46689">
    <property type="entry name" value="Homeodomain-like"/>
    <property type="match status" value="1"/>
</dbReference>
<organism evidence="3 4">
    <name type="scientific">Mesorhizobium newzealandense</name>
    <dbReference type="NCBI Taxonomy" id="1300302"/>
    <lineage>
        <taxon>Bacteria</taxon>
        <taxon>Pseudomonadati</taxon>
        <taxon>Pseudomonadota</taxon>
        <taxon>Alphaproteobacteria</taxon>
        <taxon>Hyphomicrobiales</taxon>
        <taxon>Phyllobacteriaceae</taxon>
        <taxon>Mesorhizobium</taxon>
    </lineage>
</organism>
<feature type="domain" description="HTH rpiR-type" evidence="2">
    <location>
        <begin position="14"/>
        <end position="90"/>
    </location>
</feature>
<protein>
    <submittedName>
        <fullName evidence="3">MurR/RpiR family transcriptional regulator</fullName>
    </submittedName>
</protein>
<dbReference type="Pfam" id="PF01418">
    <property type="entry name" value="HTH_6"/>
    <property type="match status" value="1"/>
</dbReference>
<accession>A0ABW4U1Z2</accession>
<evidence type="ECO:0000256" key="1">
    <source>
        <dbReference type="SAM" id="MobiDB-lite"/>
    </source>
</evidence>
<evidence type="ECO:0000313" key="4">
    <source>
        <dbReference type="Proteomes" id="UP001597405"/>
    </source>
</evidence>
<dbReference type="InterPro" id="IPR009057">
    <property type="entry name" value="Homeodomain-like_sf"/>
</dbReference>
<sequence>MRSPVLADRPKCLQELKTAIAKRELRLTPALEKVARQALEKPDIIAFESAAAIARRCGVATSALTRLARCCGFSSFREMKKFFQHNLRARAVHSSHASHERGPQRSGWLDR</sequence>
<dbReference type="PROSITE" id="PS51071">
    <property type="entry name" value="HTH_RPIR"/>
    <property type="match status" value="1"/>
</dbReference>
<name>A0ABW4U1Z2_9HYPH</name>
<dbReference type="Proteomes" id="UP001597405">
    <property type="component" value="Unassembled WGS sequence"/>
</dbReference>
<dbReference type="InterPro" id="IPR047640">
    <property type="entry name" value="RpiR-like"/>
</dbReference>
<keyword evidence="4" id="KW-1185">Reference proteome</keyword>
<evidence type="ECO:0000259" key="2">
    <source>
        <dbReference type="PROSITE" id="PS51071"/>
    </source>
</evidence>
<dbReference type="PANTHER" id="PTHR30514:SF18">
    <property type="entry name" value="RPIR-FAMILY TRANSCRIPTIONAL REGULATOR"/>
    <property type="match status" value="1"/>
</dbReference>
<dbReference type="Gene3D" id="1.10.10.10">
    <property type="entry name" value="Winged helix-like DNA-binding domain superfamily/Winged helix DNA-binding domain"/>
    <property type="match status" value="1"/>
</dbReference>
<dbReference type="InterPro" id="IPR000281">
    <property type="entry name" value="HTH_RpiR"/>
</dbReference>
<dbReference type="EMBL" id="JBHUGZ010000001">
    <property type="protein sequence ID" value="MFD1981497.1"/>
    <property type="molecule type" value="Genomic_DNA"/>
</dbReference>
<feature type="region of interest" description="Disordered" evidence="1">
    <location>
        <begin position="91"/>
        <end position="111"/>
    </location>
</feature>
<dbReference type="RefSeq" id="WP_379093006.1">
    <property type="nucleotide sequence ID" value="NZ_JBHUGZ010000001.1"/>
</dbReference>
<comment type="caution">
    <text evidence="3">The sequence shown here is derived from an EMBL/GenBank/DDBJ whole genome shotgun (WGS) entry which is preliminary data.</text>
</comment>